<gene>
    <name evidence="1" type="ORF">SFSGTM_28630</name>
</gene>
<accession>A0A809RL44</accession>
<sequence length="143" mass="15598">MKDFIQYLASQSRVPSPAVNSGLDDALTHLDNTLAGIAAALQVEYIGPYVGVETLKAHAMVIRAHEWQIHKPTWSMKICSAVPEANYRAEWPAQGASRLRKQLIVKALPEFFAGYTAAVQAANKLDTPAGQRLAAINTQFNHG</sequence>
<protein>
    <submittedName>
        <fullName evidence="1">Uncharacterized protein</fullName>
    </submittedName>
</protein>
<organism evidence="1 2">
    <name type="scientific">Sulfuriferula nivalis</name>
    <dbReference type="NCBI Taxonomy" id="2675298"/>
    <lineage>
        <taxon>Bacteria</taxon>
        <taxon>Pseudomonadati</taxon>
        <taxon>Pseudomonadota</taxon>
        <taxon>Betaproteobacteria</taxon>
        <taxon>Nitrosomonadales</taxon>
        <taxon>Sulfuricellaceae</taxon>
        <taxon>Sulfuriferula</taxon>
    </lineage>
</organism>
<evidence type="ECO:0000313" key="1">
    <source>
        <dbReference type="EMBL" id="BBP02155.1"/>
    </source>
</evidence>
<proteinExistence type="predicted"/>
<reference evidence="2" key="1">
    <citation type="submission" date="2019-11" db="EMBL/GenBank/DDBJ databases">
        <title>Isolation and characterization of a novel species in the genus Sulfuriferula.</title>
        <authorList>
            <person name="Mochizuki J."/>
            <person name="Kojima H."/>
            <person name="Fukui M."/>
        </authorList>
    </citation>
    <scope>NUCLEOTIDE SEQUENCE [LARGE SCALE GENOMIC DNA]</scope>
    <source>
        <strain evidence="2">SGTM</strain>
    </source>
</reference>
<dbReference type="KEGG" id="sniv:SFSGTM_28630"/>
<evidence type="ECO:0000313" key="2">
    <source>
        <dbReference type="Proteomes" id="UP000463939"/>
    </source>
</evidence>
<dbReference type="AlphaFoldDB" id="A0A809RL44"/>
<dbReference type="EMBL" id="AP021881">
    <property type="protein sequence ID" value="BBP02155.1"/>
    <property type="molecule type" value="Genomic_DNA"/>
</dbReference>
<keyword evidence="2" id="KW-1185">Reference proteome</keyword>
<name>A0A809RL44_9PROT</name>
<dbReference type="Proteomes" id="UP000463939">
    <property type="component" value="Chromosome"/>
</dbReference>
<dbReference type="RefSeq" id="WP_162085827.1">
    <property type="nucleotide sequence ID" value="NZ_AP021881.1"/>
</dbReference>